<evidence type="ECO:0000259" key="11">
    <source>
        <dbReference type="PROSITE" id="PS50853"/>
    </source>
</evidence>
<dbReference type="InterPro" id="IPR013783">
    <property type="entry name" value="Ig-like_fold"/>
</dbReference>
<evidence type="ECO:0000256" key="8">
    <source>
        <dbReference type="ARBA" id="ARBA00023326"/>
    </source>
</evidence>
<keyword evidence="5" id="KW-1015">Disulfide bond</keyword>
<evidence type="ECO:0000256" key="10">
    <source>
        <dbReference type="SAM" id="SignalP"/>
    </source>
</evidence>
<dbReference type="Gene3D" id="2.60.40.10">
    <property type="entry name" value="Immunoglobulins"/>
    <property type="match status" value="1"/>
</dbReference>
<evidence type="ECO:0000313" key="13">
    <source>
        <dbReference type="Proteomes" id="UP000199207"/>
    </source>
</evidence>
<dbReference type="GO" id="GO:0016798">
    <property type="term" value="F:hydrolase activity, acting on glycosyl bonds"/>
    <property type="evidence" value="ECO:0007669"/>
    <property type="project" value="UniProtKB-KW"/>
</dbReference>
<evidence type="ECO:0000313" key="12">
    <source>
        <dbReference type="EMBL" id="SFC68713.1"/>
    </source>
</evidence>
<keyword evidence="13" id="KW-1185">Reference proteome</keyword>
<dbReference type="InterPro" id="IPR003961">
    <property type="entry name" value="FN3_dom"/>
</dbReference>
<protein>
    <submittedName>
        <fullName evidence="12">Concanavalin A-like lectin/glucanases superfamily protein</fullName>
    </submittedName>
</protein>
<sequence>MEKSRSTAGRRLGTLAGVLALTGASLAGLEGAAAPSAEALTPPIAITADELPTWQTNGIVWALAEADGVVFAGGSFTTVRPPGAEAGTQEVPARNFVALDAATGEPIEGCDLSFTIGSGVETVRALEVSPDGETLYVGGRFGAVNGIGASSVAAIDIDTCTPVSFPVASSATVRSIAAHGDRVYLAGDFTSLNGQSRQYFGAVDTAGTLLNWVADGDEIGKAVDVTPDGQNVVLGGNFFTINGVSTHALAVVDADDASMVRSYPGFIHNNSTVQDLYIDETGIYTANEGTGGGVFDGRLAIELDTFDERWRDTCLGATQAVHAFEGVLYSGHHAHDCSSMGAFPNQTRIHLTAQSVDDPTMLGWFPDTNDGMGESIGPRVMTVSENHPGDGRDYLWVGGEFTRVNGAPQWGLTRFASEPDTGDPVTVEAYATSIRAGEIDVTWRSSLDLDDSLLTYRVYRDGGGSPIHTVQGSSVPWKRPQLSFTDTSVTPGQTYSYRISATDAAGNVSALSSPVTVTAASSGQPYTDAVLADDPLLYWRYNETSGNFASDASGDNNSGVHRGGPSRGITPPAVNGPDARGVGHDGTDSYTYSDTGFSSTNQFTLETWFSTETTSGGRLIGFGNRILQLSNWYDRHLYMRDDGRLTFGVYNGASRTITSPAAYNDGEWHHVAATLGTNGMRLYVDGTLVASNSLHTTAQNFGSTPGYWRVGGDRLNNWPSRPSSDFFQGRLDETAVYYSTLSAARIEAHYDAAFIPGDTVTEVTPVADTYVNEFAAGSAYGTHQQLVTRDYPGYLAYMRFEVPAAPSGQVLKSAALRLTLTTDSTAGSADDTQFVPATSAWDESTTWNTRPTLGSTVYGTISGATTPGGVYTVPLDTAEIGALLGSTLDMGGVGSGGDTLRWYSREASSGSQPVLVLTFGAP</sequence>
<organism evidence="12 13">
    <name type="scientific">Streptomyces aidingensis</name>
    <dbReference type="NCBI Taxonomy" id="910347"/>
    <lineage>
        <taxon>Bacteria</taxon>
        <taxon>Bacillati</taxon>
        <taxon>Actinomycetota</taxon>
        <taxon>Actinomycetes</taxon>
        <taxon>Kitasatosporales</taxon>
        <taxon>Streptomycetaceae</taxon>
        <taxon>Streptomyces</taxon>
    </lineage>
</organism>
<keyword evidence="8" id="KW-0119">Carbohydrate metabolism</keyword>
<keyword evidence="4 10" id="KW-0732">Signal</keyword>
<evidence type="ECO:0000256" key="7">
    <source>
        <dbReference type="ARBA" id="ARBA00023295"/>
    </source>
</evidence>
<dbReference type="SUPFAM" id="SSF49265">
    <property type="entry name" value="Fibronectin type III"/>
    <property type="match status" value="1"/>
</dbReference>
<dbReference type="PROSITE" id="PS50853">
    <property type="entry name" value="FN3"/>
    <property type="match status" value="1"/>
</dbReference>
<dbReference type="OrthoDB" id="9802683at2"/>
<dbReference type="CDD" id="cd00110">
    <property type="entry name" value="LamG"/>
    <property type="match status" value="1"/>
</dbReference>
<dbReference type="GO" id="GO:0000272">
    <property type="term" value="P:polysaccharide catabolic process"/>
    <property type="evidence" value="ECO:0007669"/>
    <property type="project" value="UniProtKB-KW"/>
</dbReference>
<dbReference type="SUPFAM" id="SSF49899">
    <property type="entry name" value="Concanavalin A-like lectins/glucanases"/>
    <property type="match status" value="1"/>
</dbReference>
<evidence type="ECO:0000256" key="5">
    <source>
        <dbReference type="ARBA" id="ARBA00023157"/>
    </source>
</evidence>
<dbReference type="InterPro" id="IPR001791">
    <property type="entry name" value="Laminin_G"/>
</dbReference>
<evidence type="ECO:0000256" key="4">
    <source>
        <dbReference type="ARBA" id="ARBA00022729"/>
    </source>
</evidence>
<dbReference type="GO" id="GO:0005576">
    <property type="term" value="C:extracellular region"/>
    <property type="evidence" value="ECO:0007669"/>
    <property type="project" value="UniProtKB-SubCell"/>
</dbReference>
<comment type="subcellular location">
    <subcellularLocation>
        <location evidence="1">Cell projection</location>
    </subcellularLocation>
    <subcellularLocation>
        <location evidence="2">Secreted</location>
    </subcellularLocation>
</comment>
<dbReference type="Pfam" id="PF13385">
    <property type="entry name" value="Laminin_G_3"/>
    <property type="match status" value="1"/>
</dbReference>
<feature type="compositionally biased region" description="Polar residues" evidence="9">
    <location>
        <begin position="549"/>
        <end position="559"/>
    </location>
</feature>
<dbReference type="GO" id="GO:0030246">
    <property type="term" value="F:carbohydrate binding"/>
    <property type="evidence" value="ECO:0007669"/>
    <property type="project" value="UniProtKB-KW"/>
</dbReference>
<keyword evidence="12" id="KW-0430">Lectin</keyword>
<feature type="chain" id="PRO_5039705964" evidence="10">
    <location>
        <begin position="28"/>
        <end position="922"/>
    </location>
</feature>
<dbReference type="InterPro" id="IPR013320">
    <property type="entry name" value="ConA-like_dom_sf"/>
</dbReference>
<dbReference type="EMBL" id="FOLM01000005">
    <property type="protein sequence ID" value="SFC68713.1"/>
    <property type="molecule type" value="Genomic_DNA"/>
</dbReference>
<keyword evidence="7" id="KW-0326">Glycosidase</keyword>
<dbReference type="RefSeq" id="WP_093838661.1">
    <property type="nucleotide sequence ID" value="NZ_FOLM01000005.1"/>
</dbReference>
<name>A0A1I1LEA7_9ACTN</name>
<evidence type="ECO:0000256" key="9">
    <source>
        <dbReference type="SAM" id="MobiDB-lite"/>
    </source>
</evidence>
<dbReference type="InterPro" id="IPR055372">
    <property type="entry name" value="CBM96"/>
</dbReference>
<keyword evidence="3" id="KW-0964">Secreted</keyword>
<feature type="signal peptide" evidence="10">
    <location>
        <begin position="1"/>
        <end position="27"/>
    </location>
</feature>
<dbReference type="CDD" id="cd00063">
    <property type="entry name" value="FN3"/>
    <property type="match status" value="1"/>
</dbReference>
<dbReference type="SMART" id="SM00560">
    <property type="entry name" value="LamGL"/>
    <property type="match status" value="1"/>
</dbReference>
<gene>
    <name evidence="12" type="ORF">SAMN05421773_10578</name>
</gene>
<dbReference type="AlphaFoldDB" id="A0A1I1LEA7"/>
<reference evidence="12 13" key="1">
    <citation type="submission" date="2016-10" db="EMBL/GenBank/DDBJ databases">
        <authorList>
            <person name="de Groot N.N."/>
        </authorList>
    </citation>
    <scope>NUCLEOTIDE SEQUENCE [LARGE SCALE GENOMIC DNA]</scope>
    <source>
        <strain evidence="12 13">CGMCC 4.5739</strain>
    </source>
</reference>
<dbReference type="GO" id="GO:0042995">
    <property type="term" value="C:cell projection"/>
    <property type="evidence" value="ECO:0007669"/>
    <property type="project" value="UniProtKB-SubCell"/>
</dbReference>
<evidence type="ECO:0000256" key="6">
    <source>
        <dbReference type="ARBA" id="ARBA00023273"/>
    </source>
</evidence>
<feature type="region of interest" description="Disordered" evidence="9">
    <location>
        <begin position="549"/>
        <end position="587"/>
    </location>
</feature>
<evidence type="ECO:0000256" key="1">
    <source>
        <dbReference type="ARBA" id="ARBA00004316"/>
    </source>
</evidence>
<dbReference type="InterPro" id="IPR006558">
    <property type="entry name" value="LamG-like"/>
</dbReference>
<dbReference type="InterPro" id="IPR036116">
    <property type="entry name" value="FN3_sf"/>
</dbReference>
<proteinExistence type="predicted"/>
<dbReference type="SUPFAM" id="SSF101908">
    <property type="entry name" value="Putative isomerase YbhE"/>
    <property type="match status" value="1"/>
</dbReference>
<keyword evidence="6" id="KW-0966">Cell projection</keyword>
<keyword evidence="7" id="KW-0378">Hydrolase</keyword>
<evidence type="ECO:0000256" key="2">
    <source>
        <dbReference type="ARBA" id="ARBA00004613"/>
    </source>
</evidence>
<dbReference type="NCBIfam" id="NF033679">
    <property type="entry name" value="DNRLRE_dom"/>
    <property type="match status" value="1"/>
</dbReference>
<accession>A0A1I1LEA7</accession>
<feature type="domain" description="Fibronectin type-III" evidence="11">
    <location>
        <begin position="423"/>
        <end position="522"/>
    </location>
</feature>
<dbReference type="Pfam" id="PF24517">
    <property type="entry name" value="CBM96"/>
    <property type="match status" value="1"/>
</dbReference>
<dbReference type="Proteomes" id="UP000199207">
    <property type="component" value="Unassembled WGS sequence"/>
</dbReference>
<evidence type="ECO:0000256" key="3">
    <source>
        <dbReference type="ARBA" id="ARBA00022525"/>
    </source>
</evidence>
<dbReference type="STRING" id="910347.SAMN05421773_10578"/>
<dbReference type="Gene3D" id="2.60.120.200">
    <property type="match status" value="1"/>
</dbReference>
<keyword evidence="8" id="KW-0624">Polysaccharide degradation</keyword>